<evidence type="ECO:0000313" key="2">
    <source>
        <dbReference type="EMBL" id="KAK0166525.1"/>
    </source>
</evidence>
<dbReference type="Proteomes" id="UP001168990">
    <property type="component" value="Unassembled WGS sequence"/>
</dbReference>
<keyword evidence="3" id="KW-1185">Reference proteome</keyword>
<reference evidence="2" key="1">
    <citation type="journal article" date="2023" name="bioRxiv">
        <title>Scaffold-level genome assemblies of two parasitoid biocontrol wasps reveal the parthenogenesis mechanism and an associated novel virus.</title>
        <authorList>
            <person name="Inwood S."/>
            <person name="Skelly J."/>
            <person name="Guhlin J."/>
            <person name="Harrop T."/>
            <person name="Goldson S."/>
            <person name="Dearden P."/>
        </authorList>
    </citation>
    <scope>NUCLEOTIDE SEQUENCE</scope>
    <source>
        <strain evidence="2">Irish</strain>
        <tissue evidence="2">Whole body</tissue>
    </source>
</reference>
<organism evidence="2 3">
    <name type="scientific">Microctonus aethiopoides</name>
    <dbReference type="NCBI Taxonomy" id="144406"/>
    <lineage>
        <taxon>Eukaryota</taxon>
        <taxon>Metazoa</taxon>
        <taxon>Ecdysozoa</taxon>
        <taxon>Arthropoda</taxon>
        <taxon>Hexapoda</taxon>
        <taxon>Insecta</taxon>
        <taxon>Pterygota</taxon>
        <taxon>Neoptera</taxon>
        <taxon>Endopterygota</taxon>
        <taxon>Hymenoptera</taxon>
        <taxon>Apocrita</taxon>
        <taxon>Ichneumonoidea</taxon>
        <taxon>Braconidae</taxon>
        <taxon>Euphorinae</taxon>
        <taxon>Microctonus</taxon>
    </lineage>
</organism>
<feature type="domain" description="Ribosomal protein mS38 C-terminal" evidence="1">
    <location>
        <begin position="123"/>
        <end position="156"/>
    </location>
</feature>
<gene>
    <name evidence="2" type="ORF">PV328_004937</name>
</gene>
<comment type="caution">
    <text evidence="2">The sequence shown here is derived from an EMBL/GenBank/DDBJ whole genome shotgun (WGS) entry which is preliminary data.</text>
</comment>
<evidence type="ECO:0000259" key="1">
    <source>
        <dbReference type="SMART" id="SM01155"/>
    </source>
</evidence>
<proteinExistence type="predicted"/>
<dbReference type="AlphaFoldDB" id="A0AA39KM38"/>
<name>A0AA39KM38_9HYME</name>
<accession>A0AA39KM38</accession>
<reference evidence="2" key="2">
    <citation type="submission" date="2023-03" db="EMBL/GenBank/DDBJ databases">
        <authorList>
            <person name="Inwood S.N."/>
            <person name="Skelly J.G."/>
            <person name="Guhlin J."/>
            <person name="Harrop T.W.R."/>
            <person name="Goldson S.G."/>
            <person name="Dearden P.K."/>
        </authorList>
    </citation>
    <scope>NUCLEOTIDE SEQUENCE</scope>
    <source>
        <strain evidence="2">Irish</strain>
        <tissue evidence="2">Whole body</tissue>
    </source>
</reference>
<dbReference type="EMBL" id="JAQQBS010001422">
    <property type="protein sequence ID" value="KAK0166525.1"/>
    <property type="molecule type" value="Genomic_DNA"/>
</dbReference>
<dbReference type="SMART" id="SM01155">
    <property type="entry name" value="DUF1713"/>
    <property type="match status" value="1"/>
</dbReference>
<protein>
    <recommendedName>
        <fullName evidence="1">Ribosomal protein mS38 C-terminal domain-containing protein</fullName>
    </recommendedName>
</protein>
<dbReference type="InterPro" id="IPR013177">
    <property type="entry name" value="Ribosomal_mS38_C"/>
</dbReference>
<evidence type="ECO:0000313" key="3">
    <source>
        <dbReference type="Proteomes" id="UP001168990"/>
    </source>
</evidence>
<sequence>MSTIWYRCFRQLNIPVRGILTLKYSTSCHQPSSKSKISFCHQPSMHFQPGLSSIFEPNLRLTANHSIIDMGFPQIRKINEIIDNPKNINVHIIEPPQISQSIEDKIPEKSLDLPTIGVQIEKQAARLIVIRRRKMKKHKRRKMRKRLTYVLRKIKGKRELNREKAFHEELLVQIRAAEKFNAKEYVASRLEILDKERVPLKWQGVILPEEMIRKLIKDKREKEEQKRNKPRLAL</sequence>